<keyword evidence="2 7" id="KW-0548">Nucleotidyltransferase</keyword>
<comment type="domain">
    <text evidence="7">Has four distinct domains: an N-terminal nucleotidyltransferase (NT) domain responsible for UTase activity, a central HD domain that encodes UR activity, and two C-terminal ACT domains that seem to have a role in glutamine sensing.</text>
</comment>
<dbReference type="HAMAP" id="MF_00277">
    <property type="entry name" value="PII_uridylyl_transf"/>
    <property type="match status" value="1"/>
</dbReference>
<dbReference type="SUPFAM" id="SSF81593">
    <property type="entry name" value="Nucleotidyltransferase substrate binding subunit/domain"/>
    <property type="match status" value="1"/>
</dbReference>
<dbReference type="InterPro" id="IPR045865">
    <property type="entry name" value="ACT-like_dom_sf"/>
</dbReference>
<dbReference type="InterPro" id="IPR005190">
    <property type="entry name" value="GlnE_rpt_dom"/>
</dbReference>
<dbReference type="Pfam" id="PF01966">
    <property type="entry name" value="HD"/>
    <property type="match status" value="1"/>
</dbReference>
<dbReference type="Pfam" id="PF08335">
    <property type="entry name" value="GlnD_UR_UTase"/>
    <property type="match status" value="1"/>
</dbReference>
<keyword evidence="1 7" id="KW-0808">Transferase</keyword>
<dbReference type="SUPFAM" id="SSF109604">
    <property type="entry name" value="HD-domain/PDEase-like"/>
    <property type="match status" value="1"/>
</dbReference>
<dbReference type="CDD" id="cd00077">
    <property type="entry name" value="HDc"/>
    <property type="match status" value="1"/>
</dbReference>
<dbReference type="CDD" id="cd04900">
    <property type="entry name" value="ACT_UUR-like_1"/>
    <property type="match status" value="1"/>
</dbReference>
<dbReference type="EMBL" id="CP048877">
    <property type="protein sequence ID" value="QIJ71761.1"/>
    <property type="molecule type" value="Genomic_DNA"/>
</dbReference>
<comment type="caution">
    <text evidence="7">Lacks conserved residue(s) required for the propagation of feature annotation.</text>
</comment>
<comment type="activity regulation">
    <text evidence="7">Uridylyltransferase (UTase) activity is inhibited by glutamine, while glutamine activates uridylyl-removing (UR) activity.</text>
</comment>
<dbReference type="Pfam" id="PF03710">
    <property type="entry name" value="GlnE"/>
    <property type="match status" value="1"/>
</dbReference>
<dbReference type="GO" id="GO:0008081">
    <property type="term" value="F:phosphoric diester hydrolase activity"/>
    <property type="evidence" value="ECO:0007669"/>
    <property type="project" value="UniProtKB-UniRule"/>
</dbReference>
<evidence type="ECO:0000256" key="3">
    <source>
        <dbReference type="ARBA" id="ARBA00022737"/>
    </source>
</evidence>
<protein>
    <recommendedName>
        <fullName evidence="7">Bifunctional uridylyltransferase/uridylyl-removing enzyme</fullName>
        <shortName evidence="7">UTase/UR</shortName>
    </recommendedName>
    <alternativeName>
        <fullName evidence="7">Bifunctional [protein-PII] modification enzyme</fullName>
    </alternativeName>
    <alternativeName>
        <fullName evidence="7">Bifunctional nitrogen sensor protein</fullName>
    </alternativeName>
    <domain>
        <recommendedName>
            <fullName evidence="7">[Protein-PII] uridylyltransferase</fullName>
            <shortName evidence="7">PII uridylyltransferase</shortName>
            <shortName evidence="7">UTase</shortName>
            <ecNumber evidence="7">2.7.7.59</ecNumber>
        </recommendedName>
    </domain>
    <domain>
        <recommendedName>
            <fullName evidence="7">[Protein-PII]-UMP uridylyl-removing enzyme</fullName>
            <shortName evidence="7">UR</shortName>
            <ecNumber evidence="7">3.1.4.-</ecNumber>
        </recommendedName>
    </domain>
</protein>
<dbReference type="PIRSF" id="PIRSF006288">
    <property type="entry name" value="PII_uridyltransf"/>
    <property type="match status" value="1"/>
</dbReference>
<dbReference type="InterPro" id="IPR006674">
    <property type="entry name" value="HD_domain"/>
</dbReference>
<comment type="function">
    <text evidence="7">Modifies, by uridylylation and deuridylylation, the PII regulatory proteins (GlnB and homologs), in response to the nitrogen status of the cell that GlnD senses through the glutamine level. Under low glutamine levels, catalyzes the conversion of the PII proteins and UTP to PII-UMP and PPi, while under higher glutamine levels, GlnD hydrolyzes PII-UMP to PII and UMP (deuridylylation). Thus, controls uridylylation state and activity of the PII proteins, and plays an important role in the regulation of nitrogen metabolism.</text>
</comment>
<comment type="catalytic activity">
    <reaction evidence="7">
        <text>[protein-PII]-uridylyl-L-tyrosine + H2O = [protein-PII]-L-tyrosine + UMP + H(+)</text>
        <dbReference type="Rhea" id="RHEA:48600"/>
        <dbReference type="Rhea" id="RHEA-COMP:12147"/>
        <dbReference type="Rhea" id="RHEA-COMP:12148"/>
        <dbReference type="ChEBI" id="CHEBI:15377"/>
        <dbReference type="ChEBI" id="CHEBI:15378"/>
        <dbReference type="ChEBI" id="CHEBI:46858"/>
        <dbReference type="ChEBI" id="CHEBI:57865"/>
        <dbReference type="ChEBI" id="CHEBI:90602"/>
    </reaction>
</comment>
<dbReference type="GO" id="GO:0008773">
    <property type="term" value="F:[protein-PII] uridylyltransferase activity"/>
    <property type="evidence" value="ECO:0007669"/>
    <property type="project" value="UniProtKB-UniRule"/>
</dbReference>
<evidence type="ECO:0000313" key="9">
    <source>
        <dbReference type="Proteomes" id="UP000502179"/>
    </source>
</evidence>
<dbReference type="SUPFAM" id="SSF55021">
    <property type="entry name" value="ACT-like"/>
    <property type="match status" value="2"/>
</dbReference>
<dbReference type="Gene3D" id="3.30.460.10">
    <property type="entry name" value="Beta Polymerase, domain 2"/>
    <property type="match status" value="1"/>
</dbReference>
<dbReference type="Pfam" id="PF24931">
    <property type="entry name" value="ACT_ACR9_3rd"/>
    <property type="match status" value="1"/>
</dbReference>
<feature type="region of interest" description="Uridylyltransferase" evidence="7">
    <location>
        <begin position="1"/>
        <end position="311"/>
    </location>
</feature>
<keyword evidence="9" id="KW-1185">Reference proteome</keyword>
<accession>A0A6G7PW65</accession>
<dbReference type="InterPro" id="IPR043519">
    <property type="entry name" value="NT_sf"/>
</dbReference>
<name>A0A6G7PW65_9BACT</name>
<dbReference type="EC" id="3.1.4.-" evidence="7"/>
<keyword evidence="3" id="KW-0677">Repeat</keyword>
<evidence type="ECO:0000256" key="7">
    <source>
        <dbReference type="HAMAP-Rule" id="MF_00277"/>
    </source>
</evidence>
<dbReference type="AlphaFoldDB" id="A0A6G7PW65"/>
<evidence type="ECO:0000313" key="8">
    <source>
        <dbReference type="EMBL" id="QIJ71761.1"/>
    </source>
</evidence>
<proteinExistence type="inferred from homology"/>
<dbReference type="Proteomes" id="UP000502179">
    <property type="component" value="Chromosome"/>
</dbReference>
<comment type="cofactor">
    <cofactor evidence="7">
        <name>Mg(2+)</name>
        <dbReference type="ChEBI" id="CHEBI:18420"/>
    </cofactor>
</comment>
<dbReference type="PROSITE" id="PS51831">
    <property type="entry name" value="HD"/>
    <property type="match status" value="1"/>
</dbReference>
<evidence type="ECO:0000256" key="4">
    <source>
        <dbReference type="ARBA" id="ARBA00022801"/>
    </source>
</evidence>
<dbReference type="Gene3D" id="1.10.3090.10">
    <property type="entry name" value="cca-adding enzyme, domain 2"/>
    <property type="match status" value="1"/>
</dbReference>
<dbReference type="EC" id="2.7.7.59" evidence="7"/>
<dbReference type="GO" id="GO:0008882">
    <property type="term" value="F:[glutamate-ammonia-ligase] adenylyltransferase activity"/>
    <property type="evidence" value="ECO:0007669"/>
    <property type="project" value="InterPro"/>
</dbReference>
<evidence type="ECO:0000256" key="2">
    <source>
        <dbReference type="ARBA" id="ARBA00022695"/>
    </source>
</evidence>
<dbReference type="InterPro" id="IPR003607">
    <property type="entry name" value="HD/PDEase_dom"/>
</dbReference>
<comment type="similarity">
    <text evidence="7">Belongs to the GlnD family.</text>
</comment>
<comment type="catalytic activity">
    <reaction evidence="7">
        <text>[protein-PII]-L-tyrosine + UTP = [protein-PII]-uridylyl-L-tyrosine + diphosphate</text>
        <dbReference type="Rhea" id="RHEA:13673"/>
        <dbReference type="Rhea" id="RHEA-COMP:12147"/>
        <dbReference type="Rhea" id="RHEA-COMP:12148"/>
        <dbReference type="ChEBI" id="CHEBI:33019"/>
        <dbReference type="ChEBI" id="CHEBI:46398"/>
        <dbReference type="ChEBI" id="CHEBI:46858"/>
        <dbReference type="ChEBI" id="CHEBI:90602"/>
        <dbReference type="EC" id="2.7.7.59"/>
    </reaction>
</comment>
<dbReference type="InterPro" id="IPR010043">
    <property type="entry name" value="UTase/UR"/>
</dbReference>
<dbReference type="InterPro" id="IPR013546">
    <property type="entry name" value="PII_UdlTrfase/GS_AdlTrfase"/>
</dbReference>
<dbReference type="GO" id="GO:0006808">
    <property type="term" value="P:regulation of nitrogen utilization"/>
    <property type="evidence" value="ECO:0007669"/>
    <property type="project" value="UniProtKB-UniRule"/>
</dbReference>
<keyword evidence="5 7" id="KW-0460">Magnesium</keyword>
<keyword evidence="4 7" id="KW-0378">Hydrolase</keyword>
<dbReference type="SMART" id="SM00471">
    <property type="entry name" value="HDc"/>
    <property type="match status" value="1"/>
</dbReference>
<dbReference type="PROSITE" id="PS51671">
    <property type="entry name" value="ACT"/>
    <property type="match status" value="2"/>
</dbReference>
<dbReference type="KEGG" id="tav:G4V39_05525"/>
<dbReference type="CDD" id="cd04899">
    <property type="entry name" value="ACT_ACR-UUR-like_2"/>
    <property type="match status" value="1"/>
</dbReference>
<keyword evidence="6 7" id="KW-0511">Multifunctional enzyme</keyword>
<sequence length="835" mass="95454">MGLALVQEMPPETLSEVSGVKLTREYTSLIDRLIVNLFRQGRPPKGVAIIALGGYGRRELCPGSDIDLLFLYGEKVPEKRARRLIEKIVYPLWDKGLEASHTVRSIAETIEDAREDFFLKTALLEARLLAGEKAIFEEFKDVFISRVLAGHRREFFEDVIEHNRRRHERFGDVSFMLEPNIKEGAGGLRDFHSIFWVAKGLFGLSNLSALENEGLITSRDREDLEEALDFLLKVRFKLHLLCGRKNDRLYFEHQEALARELAFNDQEGELAVEGFMRRLHLKVACIKYQTEAFFEHVAEALDIVQPGPVEILNAAIELHRHRVTFADFEQARRQPGLIMRLFEAMAEVDCPLHPLARQFVRQNLEAISRIRQSRRAARSFLKLLTSPGAYRALTAMLETGVLTRFIPEFSEIEGRTQFDFYHTYTVDRHSLLTVAELSRLAKEEPSAWEGIESPEVVYLAGLLHDIGKGKGEGHARRGAEIAQNIGRRLGLTPEELEDLYFLIENHLLLAETAMRRDLSEERVAFRFARKMGTASRLRMLYLLTVADSRATGPLAWNDWKAALVRELYLKSLRFLEQGVLSDPGRVEELNQKWQMLREKVQDFVPPVQLEATLSSLPQSYLLSFSLPEILEHLHLAEEAKTTGFACQVSRINGTFRMTLVCRDRPGLFSRITGVFTLHHLDIRSAKIFTWFNGLAVDVFELLPPWPDFDQWERVISNLNKALKGKIAISARMAEVKPLCHQTPKVLKSRRPEIVIDNEASDFFTIIEIYAPDCLGLLYQIARSMCDLDLNIHRAFISNKADLSADVFYVTDIAGEKILDPEQQEEIKKALIHALK</sequence>
<reference evidence="8 9" key="1">
    <citation type="submission" date="2020-02" db="EMBL/GenBank/DDBJ databases">
        <title>Genome analysis of Thermosulfuriphilus ammonigenes ST65T, an anaerobic thermophilic chemolithoautotrophic bacterium isolated from a deep-sea hydrothermal vent.</title>
        <authorList>
            <person name="Slobodkina G."/>
            <person name="Allioux M."/>
            <person name="Merkel A."/>
            <person name="Alain K."/>
            <person name="Jebbar M."/>
            <person name="Slobodkin A."/>
        </authorList>
    </citation>
    <scope>NUCLEOTIDE SEQUENCE [LARGE SCALE GENOMIC DNA]</scope>
    <source>
        <strain evidence="8 9">ST65</strain>
    </source>
</reference>
<dbReference type="CDD" id="cd05401">
    <property type="entry name" value="NT_GlnE_GlnD_like"/>
    <property type="match status" value="1"/>
</dbReference>
<dbReference type="InterPro" id="IPR002912">
    <property type="entry name" value="ACT_dom"/>
</dbReference>
<evidence type="ECO:0000256" key="5">
    <source>
        <dbReference type="ARBA" id="ARBA00022842"/>
    </source>
</evidence>
<dbReference type="PANTHER" id="PTHR47320:SF1">
    <property type="entry name" value="BIFUNCTIONAL URIDYLYLTRANSFERASE_URIDYLYL-REMOVING ENZYME"/>
    <property type="match status" value="1"/>
</dbReference>
<dbReference type="PANTHER" id="PTHR47320">
    <property type="entry name" value="BIFUNCTIONAL URIDYLYLTRANSFERASE/URIDYLYL-REMOVING ENZYME"/>
    <property type="match status" value="1"/>
</dbReference>
<organism evidence="8 9">
    <name type="scientific">Thermosulfuriphilus ammonigenes</name>
    <dbReference type="NCBI Taxonomy" id="1936021"/>
    <lineage>
        <taxon>Bacteria</taxon>
        <taxon>Pseudomonadati</taxon>
        <taxon>Thermodesulfobacteriota</taxon>
        <taxon>Thermodesulfobacteria</taxon>
        <taxon>Thermodesulfobacteriales</taxon>
        <taxon>Thermodesulfobacteriaceae</taxon>
        <taxon>Thermosulfuriphilus</taxon>
    </lineage>
</organism>
<gene>
    <name evidence="7 8" type="primary">glnD</name>
    <name evidence="8" type="ORF">G4V39_05525</name>
</gene>
<evidence type="ECO:0000256" key="1">
    <source>
        <dbReference type="ARBA" id="ARBA00022679"/>
    </source>
</evidence>
<evidence type="ECO:0000256" key="6">
    <source>
        <dbReference type="ARBA" id="ARBA00023268"/>
    </source>
</evidence>
<dbReference type="NCBIfam" id="TIGR01693">
    <property type="entry name" value="UTase_glnD"/>
    <property type="match status" value="1"/>
</dbReference>
<dbReference type="SUPFAM" id="SSF81301">
    <property type="entry name" value="Nucleotidyltransferase"/>
    <property type="match status" value="1"/>
</dbReference>
<dbReference type="RefSeq" id="WP_166031979.1">
    <property type="nucleotide sequence ID" value="NZ_CP048877.1"/>
</dbReference>